<evidence type="ECO:0000313" key="2">
    <source>
        <dbReference type="EMBL" id="TGZ79006.1"/>
    </source>
</evidence>
<evidence type="ECO:0000313" key="3">
    <source>
        <dbReference type="Proteomes" id="UP000298138"/>
    </source>
</evidence>
<accession>A0A4S2MP94</accession>
<feature type="region of interest" description="Disordered" evidence="1">
    <location>
        <begin position="208"/>
        <end position="231"/>
    </location>
</feature>
<dbReference type="AlphaFoldDB" id="A0A4S2MP94"/>
<reference evidence="2 3" key="1">
    <citation type="submission" date="2019-04" db="EMBL/GenBank/DDBJ databases">
        <title>Comparative genomics and transcriptomics to analyze fruiting body development in filamentous ascomycetes.</title>
        <authorList>
            <consortium name="DOE Joint Genome Institute"/>
            <person name="Lutkenhaus R."/>
            <person name="Traeger S."/>
            <person name="Breuer J."/>
            <person name="Kuo A."/>
            <person name="Lipzen A."/>
            <person name="Pangilinan J."/>
            <person name="Dilworth D."/>
            <person name="Sandor L."/>
            <person name="Poggeler S."/>
            <person name="Barry K."/>
            <person name="Grigoriev I.V."/>
            <person name="Nowrousian M."/>
        </authorList>
    </citation>
    <scope>NUCLEOTIDE SEQUENCE [LARGE SCALE GENOMIC DNA]</scope>
    <source>
        <strain evidence="2 3">CBS 389.68</strain>
    </source>
</reference>
<keyword evidence="3" id="KW-1185">Reference proteome</keyword>
<dbReference type="Proteomes" id="UP000298138">
    <property type="component" value="Unassembled WGS sequence"/>
</dbReference>
<feature type="compositionally biased region" description="Acidic residues" evidence="1">
    <location>
        <begin position="253"/>
        <end position="265"/>
    </location>
</feature>
<proteinExistence type="predicted"/>
<feature type="region of interest" description="Disordered" evidence="1">
    <location>
        <begin position="123"/>
        <end position="142"/>
    </location>
</feature>
<sequence length="315" mass="32873">MVGIIAAAVFGCVALASLAIWWHIKRKDKNEGGIFELRGGVRPKRRWWWSRRGGKGVMGMGMGAGQVWFNANSRGTAGSGSGSGSDTGAAVVGNNLTPETAVAKELLPQTESSRTQARNQYLDVPGLDTASTSDPPVWDKDYTHLTSADFHPEPQYLPPPPSTTPSPHRIPLAIAFTLPNNIFPAINSLLCCSTSTVTLMLIREVPEGSDAADPASLSTGSTQSEATTDDADPAAECVVAAAEMGGNLAVEGDGGEMEDGLDGYESDGAASLSSSVLSESDKVDYAAMLRVVTEVESLRNASMNAATANEALVGN</sequence>
<dbReference type="InParanoid" id="A0A4S2MP94"/>
<protein>
    <submittedName>
        <fullName evidence="2">Uncharacterized protein</fullName>
    </submittedName>
</protein>
<gene>
    <name evidence="2" type="ORF">EX30DRAFT_120885</name>
</gene>
<feature type="compositionally biased region" description="Polar residues" evidence="1">
    <location>
        <begin position="216"/>
        <end position="225"/>
    </location>
</feature>
<feature type="region of interest" description="Disordered" evidence="1">
    <location>
        <begin position="249"/>
        <end position="269"/>
    </location>
</feature>
<name>A0A4S2MP94_9PEZI</name>
<dbReference type="EMBL" id="ML220135">
    <property type="protein sequence ID" value="TGZ79006.1"/>
    <property type="molecule type" value="Genomic_DNA"/>
</dbReference>
<organism evidence="2 3">
    <name type="scientific">Ascodesmis nigricans</name>
    <dbReference type="NCBI Taxonomy" id="341454"/>
    <lineage>
        <taxon>Eukaryota</taxon>
        <taxon>Fungi</taxon>
        <taxon>Dikarya</taxon>
        <taxon>Ascomycota</taxon>
        <taxon>Pezizomycotina</taxon>
        <taxon>Pezizomycetes</taxon>
        <taxon>Pezizales</taxon>
        <taxon>Ascodesmidaceae</taxon>
        <taxon>Ascodesmis</taxon>
    </lineage>
</organism>
<evidence type="ECO:0000256" key="1">
    <source>
        <dbReference type="SAM" id="MobiDB-lite"/>
    </source>
</evidence>